<dbReference type="GeneID" id="61868888"/>
<organism evidence="1 2">
    <name type="scientific">Pseudomonas ficuserectae</name>
    <dbReference type="NCBI Taxonomy" id="53410"/>
    <lineage>
        <taxon>Bacteria</taxon>
        <taxon>Pseudomonadati</taxon>
        <taxon>Pseudomonadota</taxon>
        <taxon>Gammaproteobacteria</taxon>
        <taxon>Pseudomonadales</taxon>
        <taxon>Pseudomonadaceae</taxon>
        <taxon>Pseudomonas</taxon>
    </lineage>
</organism>
<name>A0ABV4PXW4_9PSED</name>
<dbReference type="Proteomes" id="UP001569511">
    <property type="component" value="Unassembled WGS sequence"/>
</dbReference>
<protein>
    <submittedName>
        <fullName evidence="1">Conjugative transfer ATPase</fullName>
    </submittedName>
</protein>
<sequence length="1002" mass="112285">MTLFQRLKSRASLNSATQTDIAGSPLLSEPSAVEFEQPDDDLVEDLKASDQNDVDAALERYLKRLEDQGIPAPGDWRNPKQKPATVGDVAALYDVKPSFVDLLPWIEYLPAEQAMLLEDGKSLAAFFELTPIGTEGRDPEWLRKVRDALENALQNSFDELDTSPWVVQFYAKDETSWDDYLRNLREYIRPQAKGSPFSELYLDLFKHHLDAIAKPGGLFEDTTVSKLPWRGQQRRVRVVVYRRVVGDAAFRGQTPAMHLDNICQRFTGGLANAGIKSKRMDGYDIRHWLLQWFNPHPDHLGTTLKDFDRFFQLVNKRTEDAGEDLPLVTGDDFAQGLFYREPKSDSQKGLWYFDGQPHKVIMLDRLREAPKTGHLTGETRKGGDALHALFDKLPEDTVLAITLVITPQDVLEAHLEKLARKSVGDNQASLLTREAVNDARKLIGREHKLYRGSIAFYLKGNDEAQLTARSMQLTNALLGAGMEPVATDDEVAPLNSYLRWLPGNFDVNQKRAMDWFVQMMLAQHVANLCPVWGRSSGTGHPGITLFNRGGAPLTFDPFNKLDRQMNAHMFLFGPTGAGKSATLNNLLNQLIAVYAPRLFIVEAGNSFGLLGDFAKKLGLTVNRIKLAPNSGVSLAPFADAIRLVNTPSQVKTLDADDLESSDEHINAKADEDDDERDVLGEMEIVARLMITGGEEKEEARLTRADRSVIRHCILAAARVCSVADRTVLTEDVRNALRTAGEDTSIPEGRRNRMLEMAEAMDMFCMGADGEMFNRTGTPWPEADLTIVDLATYAREGYNAQLSIAYISLINTVNNIAERDQYKGRPLVNVTDEGHIITKNPLLAPYIMKITKMWRKLGAWFWLATQNMDDFPPSTAPMLNMIEWWICLNMPPDEVEKISRFRELTPAQKGLMLSARKESGKYTEGVVLSKSMEVLFRAVPPSLYLALAMTEPEEKKQRYDLMQSMGVDELGAALEVAADLDRKRGIDPLNITFPTPRALENLA</sequence>
<proteinExistence type="predicted"/>
<dbReference type="EMBL" id="JBGMSW010000009">
    <property type="protein sequence ID" value="MFA0976979.1"/>
    <property type="molecule type" value="Genomic_DNA"/>
</dbReference>
<dbReference type="InterPro" id="IPR025955">
    <property type="entry name" value="TraC/Conjuga_ATPase"/>
</dbReference>
<evidence type="ECO:0000313" key="1">
    <source>
        <dbReference type="EMBL" id="MFA0976979.1"/>
    </source>
</evidence>
<dbReference type="RefSeq" id="WP_080953392.1">
    <property type="nucleotide sequence ID" value="NZ_JBGMSW010000009.1"/>
</dbReference>
<dbReference type="NCBIfam" id="TIGR03744">
    <property type="entry name" value="traC_PFL_4706"/>
    <property type="match status" value="1"/>
</dbReference>
<dbReference type="Pfam" id="PF11130">
    <property type="entry name" value="TraC_F_IV"/>
    <property type="match status" value="1"/>
</dbReference>
<dbReference type="PANTHER" id="PTHR30121">
    <property type="entry name" value="UNCHARACTERIZED PROTEIN YJGR-RELATED"/>
    <property type="match status" value="1"/>
</dbReference>
<dbReference type="SUPFAM" id="SSF52540">
    <property type="entry name" value="P-loop containing nucleoside triphosphate hydrolases"/>
    <property type="match status" value="1"/>
</dbReference>
<dbReference type="PANTHER" id="PTHR30121:SF6">
    <property type="entry name" value="SLR6007 PROTEIN"/>
    <property type="match status" value="1"/>
</dbReference>
<comment type="caution">
    <text evidence="1">The sequence shown here is derived from an EMBL/GenBank/DDBJ whole genome shotgun (WGS) entry which is preliminary data.</text>
</comment>
<evidence type="ECO:0000313" key="2">
    <source>
        <dbReference type="Proteomes" id="UP001569511"/>
    </source>
</evidence>
<reference evidence="1 2" key="1">
    <citation type="submission" date="2024-06" db="EMBL/GenBank/DDBJ databases">
        <title>Genome sequences for Pseudomonas syringae strains with characterized LPS.</title>
        <authorList>
            <person name="Baltrus D.A."/>
            <person name="Krings L."/>
        </authorList>
    </citation>
    <scope>NUCLEOTIDE SEQUENCE [LARGE SCALE GENOMIC DNA]</scope>
    <source>
        <strain evidence="1 2">NCPPB79</strain>
    </source>
</reference>
<dbReference type="InterPro" id="IPR022303">
    <property type="entry name" value="Conjug_Trfer_ATPase"/>
</dbReference>
<dbReference type="InterPro" id="IPR051162">
    <property type="entry name" value="T4SS_component"/>
</dbReference>
<gene>
    <name evidence="1" type="ORF">ACDH57_16320</name>
</gene>
<accession>A0ABV4PXW4</accession>
<dbReference type="InterPro" id="IPR027417">
    <property type="entry name" value="P-loop_NTPase"/>
</dbReference>
<dbReference type="Gene3D" id="3.40.50.300">
    <property type="entry name" value="P-loop containing nucleotide triphosphate hydrolases"/>
    <property type="match status" value="2"/>
</dbReference>
<keyword evidence="2" id="KW-1185">Reference proteome</keyword>